<evidence type="ECO:0000313" key="2">
    <source>
        <dbReference type="EMBL" id="KAL1612889.1"/>
    </source>
</evidence>
<dbReference type="Proteomes" id="UP001521785">
    <property type="component" value="Unassembled WGS sequence"/>
</dbReference>
<reference evidence="2 3" key="1">
    <citation type="submission" date="2024-02" db="EMBL/GenBank/DDBJ databases">
        <title>De novo assembly and annotation of 12 fungi associated with fruit tree decline syndrome in Ontario, Canada.</title>
        <authorList>
            <person name="Sulman M."/>
            <person name="Ellouze W."/>
            <person name="Ilyukhin E."/>
        </authorList>
    </citation>
    <scope>NUCLEOTIDE SEQUENCE [LARGE SCALE GENOMIC DNA]</scope>
    <source>
        <strain evidence="2 3">M42-189</strain>
    </source>
</reference>
<dbReference type="EMBL" id="JAKJXO020000001">
    <property type="protein sequence ID" value="KAL1612889.1"/>
    <property type="molecule type" value="Genomic_DNA"/>
</dbReference>
<gene>
    <name evidence="2" type="ORF">SLS60_001119</name>
</gene>
<accession>A0ABR3S865</accession>
<name>A0ABR3S865_9PLEO</name>
<feature type="compositionally biased region" description="Basic and acidic residues" evidence="1">
    <location>
        <begin position="79"/>
        <end position="91"/>
    </location>
</feature>
<feature type="region of interest" description="Disordered" evidence="1">
    <location>
        <begin position="1"/>
        <end position="101"/>
    </location>
</feature>
<evidence type="ECO:0000313" key="3">
    <source>
        <dbReference type="Proteomes" id="UP001521785"/>
    </source>
</evidence>
<evidence type="ECO:0000256" key="1">
    <source>
        <dbReference type="SAM" id="MobiDB-lite"/>
    </source>
</evidence>
<organism evidence="2 3">
    <name type="scientific">Paraconiothyrium brasiliense</name>
    <dbReference type="NCBI Taxonomy" id="300254"/>
    <lineage>
        <taxon>Eukaryota</taxon>
        <taxon>Fungi</taxon>
        <taxon>Dikarya</taxon>
        <taxon>Ascomycota</taxon>
        <taxon>Pezizomycotina</taxon>
        <taxon>Dothideomycetes</taxon>
        <taxon>Pleosporomycetidae</taxon>
        <taxon>Pleosporales</taxon>
        <taxon>Massarineae</taxon>
        <taxon>Didymosphaeriaceae</taxon>
        <taxon>Paraconiothyrium</taxon>
    </lineage>
</organism>
<protein>
    <submittedName>
        <fullName evidence="2">Uncharacterized protein</fullName>
    </submittedName>
</protein>
<keyword evidence="3" id="KW-1185">Reference proteome</keyword>
<feature type="compositionally biased region" description="Polar residues" evidence="1">
    <location>
        <begin position="17"/>
        <end position="30"/>
    </location>
</feature>
<comment type="caution">
    <text evidence="2">The sequence shown here is derived from an EMBL/GenBank/DDBJ whole genome shotgun (WGS) entry which is preliminary data.</text>
</comment>
<sequence>MGGLLSKVGKVKARASQKGTGNSQIANNDLDQYDETHLRNGDFEASQDGDENFQSANNAVSGDVAAQQQKHNELTTLRLKRDSEKQTEGKRLGGKGAEVAYSDLPDSRADYFESLRQSKRQSKN</sequence>
<proteinExistence type="predicted"/>